<reference evidence="2 3" key="3">
    <citation type="submission" date="2020-08" db="EMBL/GenBank/DDBJ databases">
        <title>Genomic Encyclopedia of Type Strains, Phase IV (KMG-IV): sequencing the most valuable type-strain genomes for metagenomic binning, comparative biology and taxonomic classification.</title>
        <authorList>
            <person name="Goeker M."/>
        </authorList>
    </citation>
    <scope>NUCLEOTIDE SEQUENCE [LARGE SCALE GENOMIC DNA]</scope>
    <source>
        <strain evidence="2 3">DSM 27521</strain>
    </source>
</reference>
<organism evidence="2 3">
    <name type="scientific">Deinococcus metalli</name>
    <dbReference type="NCBI Taxonomy" id="1141878"/>
    <lineage>
        <taxon>Bacteria</taxon>
        <taxon>Thermotogati</taxon>
        <taxon>Deinococcota</taxon>
        <taxon>Deinococci</taxon>
        <taxon>Deinococcales</taxon>
        <taxon>Deinococcaceae</taxon>
        <taxon>Deinococcus</taxon>
    </lineage>
</organism>
<dbReference type="Proteomes" id="UP000619376">
    <property type="component" value="Unassembled WGS sequence"/>
</dbReference>
<sequence>MSEQRDLHTYLQRATRGLRAAQRLEVRSELLGHIEARVQEFRLAGSGDAEALRRTLTELGAPAYVRSGMQRVYVWPQAARGSVLGALACAAVAAMLHLSSVLAQVEGYHPTFTPLPGPYTYVDTGSLWSELRRAGVTVQGAPTAPVLRLPGVDTPVAVLPQDDAGGTFVNRSVIRDYASGRTFLDLNAVIAAVSAAGIRVSVEGWQNPTLHLGSVSVTLGTPEQPLDAYTLYRAVLLPLTRTLGVAGLRSSREDDMNVFSHHTLRVDAPPGTLYALASVRRLSRGLARGDAVVLAYDLAQVDADGTLHLRMPYDLAQLTRTADAADLRADAAWLRAAPDADAITYATSAHPAHALLLRLDGRLSGDAYTVEPQTGPSAGEQY</sequence>
<name>A0A7W8NMR5_9DEIO</name>
<evidence type="ECO:0000313" key="3">
    <source>
        <dbReference type="Proteomes" id="UP000539473"/>
    </source>
</evidence>
<reference evidence="1" key="4">
    <citation type="submission" date="2024-05" db="EMBL/GenBank/DDBJ databases">
        <authorList>
            <person name="Sun Q."/>
            <person name="Zhou Y."/>
        </authorList>
    </citation>
    <scope>NUCLEOTIDE SEQUENCE</scope>
    <source>
        <strain evidence="1">CGMCC 1.18437</strain>
    </source>
</reference>
<dbReference type="RefSeq" id="WP_184110374.1">
    <property type="nucleotide sequence ID" value="NZ_BNAJ01000003.1"/>
</dbReference>
<gene>
    <name evidence="1" type="ORF">GCM10017781_16840</name>
    <name evidence="2" type="ORF">HNQ07_001556</name>
</gene>
<protein>
    <submittedName>
        <fullName evidence="2">Uncharacterized protein</fullName>
    </submittedName>
</protein>
<reference evidence="4" key="2">
    <citation type="journal article" date="2019" name="Int. J. Syst. Evol. Microbiol.">
        <title>The Global Catalogue of Microorganisms (GCM) 10K type strain sequencing project: providing services to taxonomists for standard genome sequencing and annotation.</title>
        <authorList>
            <consortium name="The Broad Institute Genomics Platform"/>
            <consortium name="The Broad Institute Genome Sequencing Center for Infectious Disease"/>
            <person name="Wu L."/>
            <person name="Ma J."/>
        </authorList>
    </citation>
    <scope>NUCLEOTIDE SEQUENCE [LARGE SCALE GENOMIC DNA]</scope>
    <source>
        <strain evidence="4">CGMCC 1.18437</strain>
    </source>
</reference>
<evidence type="ECO:0000313" key="1">
    <source>
        <dbReference type="EMBL" id="GHF40801.1"/>
    </source>
</evidence>
<keyword evidence="4" id="KW-1185">Reference proteome</keyword>
<accession>A0A7W8NMR5</accession>
<dbReference type="EMBL" id="BNAJ01000003">
    <property type="protein sequence ID" value="GHF40801.1"/>
    <property type="molecule type" value="Genomic_DNA"/>
</dbReference>
<reference evidence="1" key="1">
    <citation type="journal article" date="2014" name="Int. J. Syst. Evol. Microbiol.">
        <title>Complete genome of a new Firmicutes species belonging to the dominant human colonic microbiota ('Ruminococcus bicirculans') reveals two chromosomes and a selective capacity to utilize plant glucans.</title>
        <authorList>
            <consortium name="NISC Comparative Sequencing Program"/>
            <person name="Wegmann U."/>
            <person name="Louis P."/>
            <person name="Goesmann A."/>
            <person name="Henrissat B."/>
            <person name="Duncan S.H."/>
            <person name="Flint H.J."/>
        </authorList>
    </citation>
    <scope>NUCLEOTIDE SEQUENCE</scope>
    <source>
        <strain evidence="1">CGMCC 1.18437</strain>
    </source>
</reference>
<comment type="caution">
    <text evidence="2">The sequence shown here is derived from an EMBL/GenBank/DDBJ whole genome shotgun (WGS) entry which is preliminary data.</text>
</comment>
<proteinExistence type="predicted"/>
<evidence type="ECO:0000313" key="2">
    <source>
        <dbReference type="EMBL" id="MBB5376099.1"/>
    </source>
</evidence>
<evidence type="ECO:0000313" key="4">
    <source>
        <dbReference type="Proteomes" id="UP000619376"/>
    </source>
</evidence>
<dbReference type="Proteomes" id="UP000539473">
    <property type="component" value="Unassembled WGS sequence"/>
</dbReference>
<dbReference type="AlphaFoldDB" id="A0A7W8NMR5"/>
<dbReference type="EMBL" id="JACHFK010000003">
    <property type="protein sequence ID" value="MBB5376099.1"/>
    <property type="molecule type" value="Genomic_DNA"/>
</dbReference>